<evidence type="ECO:0000256" key="1">
    <source>
        <dbReference type="ARBA" id="ARBA00004496"/>
    </source>
</evidence>
<reference evidence="18" key="1">
    <citation type="journal article" date="2019" name="Nat. Commun.">
        <title>Expansion of phycobilisome linker gene families in mesophilic red algae.</title>
        <authorList>
            <person name="Lee J."/>
            <person name="Kim D."/>
            <person name="Bhattacharya D."/>
            <person name="Yoon H.S."/>
        </authorList>
    </citation>
    <scope>NUCLEOTIDE SEQUENCE [LARGE SCALE GENOMIC DNA]</scope>
    <source>
        <strain evidence="18">CCMP 1328</strain>
    </source>
</reference>
<keyword evidence="10" id="KW-0862">Zinc</keyword>
<evidence type="ECO:0000259" key="16">
    <source>
        <dbReference type="PROSITE" id="PS52044"/>
    </source>
</evidence>
<evidence type="ECO:0000256" key="2">
    <source>
        <dbReference type="ARBA" id="ARBA00009262"/>
    </source>
</evidence>
<evidence type="ECO:0000256" key="9">
    <source>
        <dbReference type="ARBA" id="ARBA00022801"/>
    </source>
</evidence>
<evidence type="ECO:0000256" key="8">
    <source>
        <dbReference type="ARBA" id="ARBA00022771"/>
    </source>
</evidence>
<evidence type="ECO:0000256" key="5">
    <source>
        <dbReference type="ARBA" id="ARBA00022723"/>
    </source>
</evidence>
<evidence type="ECO:0000256" key="3">
    <source>
        <dbReference type="ARBA" id="ARBA00022490"/>
    </source>
</evidence>
<evidence type="ECO:0000256" key="11">
    <source>
        <dbReference type="ARBA" id="ARBA00023043"/>
    </source>
</evidence>
<dbReference type="PANTHER" id="PTHR16036:SF2">
    <property type="entry name" value="TRNA ENDONUCLEASE ANKZF1"/>
    <property type="match status" value="1"/>
</dbReference>
<name>A0A5J4Z814_PORPP</name>
<dbReference type="Proteomes" id="UP000324585">
    <property type="component" value="Unassembled WGS sequence"/>
</dbReference>
<comment type="similarity">
    <text evidence="2 14">Belongs to the ANKZF1/VMS1 family.</text>
</comment>
<dbReference type="InterPro" id="IPR041175">
    <property type="entry name" value="VLRF1/Vms1"/>
</dbReference>
<keyword evidence="12" id="KW-0175">Coiled coil</keyword>
<dbReference type="InterPro" id="IPR002110">
    <property type="entry name" value="Ankyrin_rpt"/>
</dbReference>
<feature type="repeat" description="ANK" evidence="13">
    <location>
        <begin position="486"/>
        <end position="518"/>
    </location>
</feature>
<keyword evidence="18" id="KW-1185">Reference proteome</keyword>
<keyword evidence="4 14" id="KW-0540">Nuclease</keyword>
<evidence type="ECO:0000256" key="10">
    <source>
        <dbReference type="ARBA" id="ARBA00022833"/>
    </source>
</evidence>
<keyword evidence="11 13" id="KW-0040">ANK repeat</keyword>
<keyword evidence="3 14" id="KW-0963">Cytoplasm</keyword>
<feature type="active site" evidence="14">
    <location>
        <position position="280"/>
    </location>
</feature>
<dbReference type="GO" id="GO:0005737">
    <property type="term" value="C:cytoplasm"/>
    <property type="evidence" value="ECO:0007669"/>
    <property type="project" value="UniProtKB-SubCell"/>
</dbReference>
<dbReference type="GO" id="GO:0004519">
    <property type="term" value="F:endonuclease activity"/>
    <property type="evidence" value="ECO:0007669"/>
    <property type="project" value="UniProtKB-KW"/>
</dbReference>
<dbReference type="GO" id="GO:0016787">
    <property type="term" value="F:hydrolase activity"/>
    <property type="evidence" value="ECO:0007669"/>
    <property type="project" value="UniProtKB-KW"/>
</dbReference>
<sequence length="680" mass="75404">MSHITAARVGVWELRTPACKWIAEAVASADASTEVDEVAEELQDHVHVDTPTESRENGNDTLMCTVCKGAGEEQAKCATAKALREHVRSDWHRYNARRQTQKRSPVSQHAFEVLVQTHNARVEDARREKTASSVMQPGEDAVEEDLVSISGSGSSNSEADTGSDVDSYRHSGRNRTKPQTEAGALLHQSFVVYRYAGTDEPSRSSLRGLRVWKVWLPDANDLRSISRLPAYKYCVLLLSSGGHFAGCVYDLDVNVRGKSRLLQHKTFHHYTVRKKQGGSQTSSDKAKRAKSAGASLRRHGAAVFAADIKTLFQRWSQYFADAIVFFSAAGESRSALFDKEQMPQSLSQAKTAARVRSVPFPVRRPTLKEAERVFVELCLFRWVQIRENPGEIRDGAQPESVPVLKIPSAEREREEQRLVLEESVGPDLAATSAPNRTWELFSAIVRVQSDEELFLESNEFSIEDCTRPFPISDDYVVEDGKRVNARGRTPLQLAALLGKHQAILDLLAFGADPVLDKAYACAPDRETRTVFRVFRGMHPDMYDYVKAGIPDAIDEQAEQIREQKLKEKKDAQKLKERDRRKAAKQKKAAAAAVAAAAAAAAAHDRPEAPAVSENMASAKGVTAAIENKPLNPLEVRAQAAEVRMGKRCAQCRKALDGIVPFDVESLRFCSVACVQAWRKK</sequence>
<dbReference type="PROSITE" id="PS52044">
    <property type="entry name" value="VLRF1"/>
    <property type="match status" value="1"/>
</dbReference>
<evidence type="ECO:0000256" key="12">
    <source>
        <dbReference type="ARBA" id="ARBA00023054"/>
    </source>
</evidence>
<organism evidence="17 18">
    <name type="scientific">Porphyridium purpureum</name>
    <name type="common">Red alga</name>
    <name type="synonym">Porphyridium cruentum</name>
    <dbReference type="NCBI Taxonomy" id="35688"/>
    <lineage>
        <taxon>Eukaryota</taxon>
        <taxon>Rhodophyta</taxon>
        <taxon>Bangiophyceae</taxon>
        <taxon>Porphyridiales</taxon>
        <taxon>Porphyridiaceae</taxon>
        <taxon>Porphyridium</taxon>
    </lineage>
</organism>
<feature type="region of interest" description="Disordered" evidence="15">
    <location>
        <begin position="149"/>
        <end position="181"/>
    </location>
</feature>
<dbReference type="EMBL" id="VRMN01000001">
    <property type="protein sequence ID" value="KAA8499154.1"/>
    <property type="molecule type" value="Genomic_DNA"/>
</dbReference>
<evidence type="ECO:0000256" key="15">
    <source>
        <dbReference type="SAM" id="MobiDB-lite"/>
    </source>
</evidence>
<dbReference type="OrthoDB" id="429841at2759"/>
<evidence type="ECO:0000313" key="17">
    <source>
        <dbReference type="EMBL" id="KAA8499154.1"/>
    </source>
</evidence>
<evidence type="ECO:0000256" key="6">
    <source>
        <dbReference type="ARBA" id="ARBA00022737"/>
    </source>
</evidence>
<protein>
    <submittedName>
        <fullName evidence="17">Vms1-like</fullName>
    </submittedName>
</protein>
<evidence type="ECO:0000256" key="13">
    <source>
        <dbReference type="PROSITE-ProRule" id="PRU00023"/>
    </source>
</evidence>
<dbReference type="GO" id="GO:0008270">
    <property type="term" value="F:zinc ion binding"/>
    <property type="evidence" value="ECO:0007669"/>
    <property type="project" value="UniProtKB-KW"/>
</dbReference>
<dbReference type="AlphaFoldDB" id="A0A5J4Z814"/>
<evidence type="ECO:0000313" key="18">
    <source>
        <dbReference type="Proteomes" id="UP000324585"/>
    </source>
</evidence>
<dbReference type="InterPro" id="IPR047139">
    <property type="entry name" value="ANKZ1/VMS1"/>
</dbReference>
<dbReference type="InterPro" id="IPR041540">
    <property type="entry name" value="VATC"/>
</dbReference>
<accession>A0A5J4Z814</accession>
<keyword evidence="5" id="KW-0479">Metal-binding</keyword>
<comment type="subcellular location">
    <subcellularLocation>
        <location evidence="1">Cytoplasm</location>
    </subcellularLocation>
</comment>
<dbReference type="GO" id="GO:0036503">
    <property type="term" value="P:ERAD pathway"/>
    <property type="evidence" value="ECO:0007669"/>
    <property type="project" value="TreeGrafter"/>
</dbReference>
<dbReference type="Pfam" id="PF18716">
    <property type="entry name" value="VATC"/>
    <property type="match status" value="1"/>
</dbReference>
<comment type="domain">
    <text evidence="14">The VLRF1 domain mediates binding to the 60S ribosomal subunit.</text>
</comment>
<dbReference type="PROSITE" id="PS50297">
    <property type="entry name" value="ANK_REP_REGION"/>
    <property type="match status" value="1"/>
</dbReference>
<keyword evidence="8" id="KW-0863">Zinc-finger</keyword>
<feature type="region of interest" description="Disordered" evidence="15">
    <location>
        <begin position="272"/>
        <end position="293"/>
    </location>
</feature>
<keyword evidence="9 14" id="KW-0378">Hydrolase</keyword>
<dbReference type="Pfam" id="PF18826">
    <property type="entry name" value="bVLRF1"/>
    <property type="match status" value="1"/>
</dbReference>
<comment type="caution">
    <text evidence="17">The sequence shown here is derived from an EMBL/GenBank/DDBJ whole genome shotgun (WGS) entry which is preliminary data.</text>
</comment>
<dbReference type="PROSITE" id="PS50088">
    <property type="entry name" value="ANK_REPEAT"/>
    <property type="match status" value="1"/>
</dbReference>
<proteinExistence type="inferred from homology"/>
<feature type="domain" description="VLRF1" evidence="16">
    <location>
        <begin position="230"/>
        <end position="380"/>
    </location>
</feature>
<evidence type="ECO:0000256" key="7">
    <source>
        <dbReference type="ARBA" id="ARBA00022759"/>
    </source>
</evidence>
<evidence type="ECO:0000256" key="4">
    <source>
        <dbReference type="ARBA" id="ARBA00022722"/>
    </source>
</evidence>
<keyword evidence="7 14" id="KW-0255">Endonuclease</keyword>
<dbReference type="PANTHER" id="PTHR16036">
    <property type="entry name" value="ANKYRIN REPEAT AND ZINC FINGER DOMAIN-CONTAINING PROTEIN 1"/>
    <property type="match status" value="1"/>
</dbReference>
<feature type="region of interest" description="Disordered" evidence="15">
    <location>
        <begin position="122"/>
        <end position="141"/>
    </location>
</feature>
<gene>
    <name evidence="17" type="ORF">FVE85_6739</name>
</gene>
<evidence type="ECO:0000256" key="14">
    <source>
        <dbReference type="PROSITE-ProRule" id="PRU01389"/>
    </source>
</evidence>
<keyword evidence="6" id="KW-0677">Repeat</keyword>